<proteinExistence type="predicted"/>
<protein>
    <submittedName>
        <fullName evidence="1">Uncharacterized protein</fullName>
    </submittedName>
</protein>
<dbReference type="AlphaFoldDB" id="C5BML1"/>
<dbReference type="EMBL" id="CP001614">
    <property type="protein sequence ID" value="ACR13478.1"/>
    <property type="molecule type" value="Genomic_DNA"/>
</dbReference>
<name>C5BML1_TERTT</name>
<organism evidence="1 2">
    <name type="scientific">Teredinibacter turnerae (strain ATCC 39867 / T7901)</name>
    <dbReference type="NCBI Taxonomy" id="377629"/>
    <lineage>
        <taxon>Bacteria</taxon>
        <taxon>Pseudomonadati</taxon>
        <taxon>Pseudomonadota</taxon>
        <taxon>Gammaproteobacteria</taxon>
        <taxon>Cellvibrionales</taxon>
        <taxon>Cellvibrionaceae</taxon>
        <taxon>Teredinibacter</taxon>
    </lineage>
</organism>
<gene>
    <name evidence="1" type="ordered locus">TERTU_2764</name>
</gene>
<reference evidence="1 2" key="1">
    <citation type="journal article" date="2009" name="PLoS ONE">
        <title>The complete genome of Teredinibacter turnerae T7901: an intracellular endosymbiont of marine wood-boring bivalves (shipworms).</title>
        <authorList>
            <person name="Yang J.C."/>
            <person name="Madupu R."/>
            <person name="Durkin A.S."/>
            <person name="Ekborg N.A."/>
            <person name="Pedamallu C.S."/>
            <person name="Hostetler J.B."/>
            <person name="Radune D."/>
            <person name="Toms B.S."/>
            <person name="Henrissat B."/>
            <person name="Coutinho P.M."/>
            <person name="Schwarz S."/>
            <person name="Field L."/>
            <person name="Trindade-Silva A.E."/>
            <person name="Soares C.A.G."/>
            <person name="Elshahawi S."/>
            <person name="Hanora A."/>
            <person name="Schmidt E.W."/>
            <person name="Haygood M.G."/>
            <person name="Posfai J."/>
            <person name="Benner J."/>
            <person name="Madinger C."/>
            <person name="Nove J."/>
            <person name="Anton B."/>
            <person name="Chaudhary K."/>
            <person name="Foster J."/>
            <person name="Holman A."/>
            <person name="Kumar S."/>
            <person name="Lessard P.A."/>
            <person name="Luyten Y.A."/>
            <person name="Slatko B."/>
            <person name="Wood N."/>
            <person name="Wu B."/>
            <person name="Teplitski M."/>
            <person name="Mougous J.D."/>
            <person name="Ward N."/>
            <person name="Eisen J.A."/>
            <person name="Badger J.H."/>
            <person name="Distel D.L."/>
        </authorList>
    </citation>
    <scope>NUCLEOTIDE SEQUENCE [LARGE SCALE GENOMIC DNA]</scope>
    <source>
        <strain evidence="2">ATCC 39867 / T7901</strain>
    </source>
</reference>
<evidence type="ECO:0000313" key="2">
    <source>
        <dbReference type="Proteomes" id="UP000009080"/>
    </source>
</evidence>
<dbReference type="KEGG" id="ttu:TERTU_2764"/>
<dbReference type="Proteomes" id="UP000009080">
    <property type="component" value="Chromosome"/>
</dbReference>
<accession>C5BML1</accession>
<dbReference type="HOGENOM" id="CLU_3190057_0_0_6"/>
<sequence>MSCIFVVVRHGRYSSYCDYVFGFGAAWSNTEGKQRIAQVARLAFYF</sequence>
<evidence type="ECO:0000313" key="1">
    <source>
        <dbReference type="EMBL" id="ACR13478.1"/>
    </source>
</evidence>
<keyword evidence="2" id="KW-1185">Reference proteome</keyword>